<dbReference type="PANTHER" id="PTHR11731">
    <property type="entry name" value="PROTEASE FAMILY S9B,C DIPEPTIDYL-PEPTIDASE IV-RELATED"/>
    <property type="match status" value="1"/>
</dbReference>
<organism evidence="6">
    <name type="scientific">mine drainage metagenome</name>
    <dbReference type="NCBI Taxonomy" id="410659"/>
    <lineage>
        <taxon>unclassified sequences</taxon>
        <taxon>metagenomes</taxon>
        <taxon>ecological metagenomes</taxon>
    </lineage>
</organism>
<reference evidence="6" key="1">
    <citation type="submission" date="2016-10" db="EMBL/GenBank/DDBJ databases">
        <title>Sequence of Gallionella enrichment culture.</title>
        <authorList>
            <person name="Poehlein A."/>
            <person name="Muehling M."/>
            <person name="Daniel R."/>
        </authorList>
    </citation>
    <scope>NUCLEOTIDE SEQUENCE</scope>
</reference>
<dbReference type="PROSITE" id="PS00708">
    <property type="entry name" value="PRO_ENDOPEP_SER"/>
    <property type="match status" value="1"/>
</dbReference>
<dbReference type="InterPro" id="IPR002471">
    <property type="entry name" value="Pept_S9_AS"/>
</dbReference>
<proteinExistence type="predicted"/>
<feature type="domain" description="Dipeptidylpeptidase IV N-terminal" evidence="5">
    <location>
        <begin position="95"/>
        <end position="434"/>
    </location>
</feature>
<dbReference type="AlphaFoldDB" id="A0A1J5SWA2"/>
<dbReference type="InterPro" id="IPR002469">
    <property type="entry name" value="Peptidase_S9B_N"/>
</dbReference>
<keyword evidence="1" id="KW-0645">Protease</keyword>
<dbReference type="SUPFAM" id="SSF82171">
    <property type="entry name" value="DPP6 N-terminal domain-like"/>
    <property type="match status" value="1"/>
</dbReference>
<evidence type="ECO:0000256" key="1">
    <source>
        <dbReference type="ARBA" id="ARBA00022670"/>
    </source>
</evidence>
<keyword evidence="3" id="KW-0325">Glycoprotein</keyword>
<evidence type="ECO:0000313" key="6">
    <source>
        <dbReference type="EMBL" id="OIR12826.1"/>
    </source>
</evidence>
<evidence type="ECO:0000259" key="4">
    <source>
        <dbReference type="Pfam" id="PF00326"/>
    </source>
</evidence>
<evidence type="ECO:0000256" key="2">
    <source>
        <dbReference type="ARBA" id="ARBA00022801"/>
    </source>
</evidence>
<dbReference type="GO" id="GO:0006508">
    <property type="term" value="P:proteolysis"/>
    <property type="evidence" value="ECO:0007669"/>
    <property type="project" value="UniProtKB-KW"/>
</dbReference>
<dbReference type="InterPro" id="IPR050278">
    <property type="entry name" value="Serine_Prot_S9B/DPPIV"/>
</dbReference>
<evidence type="ECO:0000259" key="5">
    <source>
        <dbReference type="Pfam" id="PF00930"/>
    </source>
</evidence>
<dbReference type="InterPro" id="IPR029058">
    <property type="entry name" value="AB_hydrolase_fold"/>
</dbReference>
<dbReference type="FunFam" id="3.40.50.1820:FF:000003">
    <property type="entry name" value="Dipeptidyl peptidase 4"/>
    <property type="match status" value="1"/>
</dbReference>
<name>A0A1J5SWA2_9ZZZZ</name>
<feature type="domain" description="Peptidase S9 prolyl oligopeptidase catalytic" evidence="4">
    <location>
        <begin position="523"/>
        <end position="718"/>
    </location>
</feature>
<gene>
    <name evidence="6" type="primary">ptpA_1</name>
    <name evidence="6" type="ORF">GALL_58930</name>
</gene>
<dbReference type="Gene3D" id="3.40.50.1820">
    <property type="entry name" value="alpha/beta hydrolase"/>
    <property type="match status" value="1"/>
</dbReference>
<evidence type="ECO:0000256" key="3">
    <source>
        <dbReference type="ARBA" id="ARBA00023180"/>
    </source>
</evidence>
<dbReference type="GO" id="GO:0004252">
    <property type="term" value="F:serine-type endopeptidase activity"/>
    <property type="evidence" value="ECO:0007669"/>
    <property type="project" value="InterPro"/>
</dbReference>
<dbReference type="Gene3D" id="2.140.10.30">
    <property type="entry name" value="Dipeptidylpeptidase IV, N-terminal domain"/>
    <property type="match status" value="1"/>
</dbReference>
<protein>
    <submittedName>
        <fullName evidence="6">Prolyl tripeptidyl peptidase</fullName>
        <ecNumber evidence="6">3.4.14.12</ecNumber>
    </submittedName>
</protein>
<keyword evidence="2 6" id="KW-0378">Hydrolase</keyword>
<dbReference type="InterPro" id="IPR001375">
    <property type="entry name" value="Peptidase_S9_cat"/>
</dbReference>
<comment type="caution">
    <text evidence="6">The sequence shown here is derived from an EMBL/GenBank/DDBJ whole genome shotgun (WGS) entry which is preliminary data.</text>
</comment>
<dbReference type="Pfam" id="PF00930">
    <property type="entry name" value="DPPIV_N"/>
    <property type="match status" value="1"/>
</dbReference>
<accession>A0A1J5SWA2</accession>
<dbReference type="PANTHER" id="PTHR11731:SF193">
    <property type="entry name" value="DIPEPTIDYL PEPTIDASE 9"/>
    <property type="match status" value="1"/>
</dbReference>
<dbReference type="EMBL" id="MLJW01000016">
    <property type="protein sequence ID" value="OIR12826.1"/>
    <property type="molecule type" value="Genomic_DNA"/>
</dbReference>
<sequence>MRKILFLLLCIPFFATAQTKQITLDDIFRKGVFRGEYVPGFNSMKDGRYYTEIDNSGNLVKKSFVTGETVATLISKYDIKDEKGNVLSLRDFEWSDDESKLLIFENREFIYRRSSKAIVYAYDIATKKVIKIDPEKIMHATYSPDNSKVAYVKNNNLYFKNLTTNKTTQVTKDGKWNFIINGNCDWVYEEEFSFTRAFQWSPKSDYLAYYRFDETKVPTYTFAVYDSLYPTQYSYKYPKAGEVNSVIEIHIYNTKTAANIKADIGKEKDIYIPRIAWTKDDSKLAITWMNRLQNDMRFLSADAATGKTSVFYEEKNKYYLDVVDINFLNDGKHFLINSEKDGYNQLYLESISGNEEKQLTKGKFDVVSIEGVDEKNKKVYFIAAYHSPLTKDFCSVDLDGNNFKLMDERIGSHNISFNADYTYYTDDYSTITQPDNISIFDINGKLIRTLKDNSKLSKTITEYGFANAEFIKVPTSKGETLNGWMLKPTNFDANKKYPVLFCNYGGPGSQMVADRWGVVNTWQQMLAQKGYIIVSVDNTGTGFRGEEFKKKTYLQLGKFEIEDQIDAAKYLGALPYIDAKRIGHWGWSFGGFMSSLAITKGADVFKAAVAVAPVTSWRFYDNIYTERYMRTPQENAKGYDDNSPLNFTNKIKGKFLIIHGTADDNVHFQNSVMMIDKMINNNIEFESGYYPNKNHGIRGGNTSYHLYNKMTNFILNNL</sequence>
<dbReference type="Pfam" id="PF00326">
    <property type="entry name" value="Peptidase_S9"/>
    <property type="match status" value="1"/>
</dbReference>
<dbReference type="SUPFAM" id="SSF53474">
    <property type="entry name" value="alpha/beta-Hydrolases"/>
    <property type="match status" value="1"/>
</dbReference>
<dbReference type="GO" id="GO:0008239">
    <property type="term" value="F:dipeptidyl-peptidase activity"/>
    <property type="evidence" value="ECO:0007669"/>
    <property type="project" value="TreeGrafter"/>
</dbReference>
<dbReference type="EC" id="3.4.14.12" evidence="6"/>